<dbReference type="OrthoDB" id="6418131at2759"/>
<evidence type="ECO:0000313" key="2">
    <source>
        <dbReference type="Proteomes" id="UP000054359"/>
    </source>
</evidence>
<keyword evidence="2" id="KW-1185">Reference proteome</keyword>
<accession>A0A087V154</accession>
<name>A0A087V154_STEMI</name>
<organism evidence="1 2">
    <name type="scientific">Stegodyphus mimosarum</name>
    <name type="common">African social velvet spider</name>
    <dbReference type="NCBI Taxonomy" id="407821"/>
    <lineage>
        <taxon>Eukaryota</taxon>
        <taxon>Metazoa</taxon>
        <taxon>Ecdysozoa</taxon>
        <taxon>Arthropoda</taxon>
        <taxon>Chelicerata</taxon>
        <taxon>Arachnida</taxon>
        <taxon>Araneae</taxon>
        <taxon>Araneomorphae</taxon>
        <taxon>Entelegynae</taxon>
        <taxon>Eresoidea</taxon>
        <taxon>Eresidae</taxon>
        <taxon>Stegodyphus</taxon>
    </lineage>
</organism>
<reference evidence="1 2" key="1">
    <citation type="submission" date="2013-11" db="EMBL/GenBank/DDBJ databases">
        <title>Genome sequencing of Stegodyphus mimosarum.</title>
        <authorList>
            <person name="Bechsgaard J."/>
        </authorList>
    </citation>
    <scope>NUCLEOTIDE SEQUENCE [LARGE SCALE GENOMIC DNA]</scope>
</reference>
<dbReference type="AlphaFoldDB" id="A0A087V154"/>
<gene>
    <name evidence="1" type="ORF">X975_12986</name>
</gene>
<dbReference type="EMBL" id="KL818278">
    <property type="protein sequence ID" value="KFM83343.1"/>
    <property type="molecule type" value="Genomic_DNA"/>
</dbReference>
<feature type="non-terminal residue" evidence="1">
    <location>
        <position position="113"/>
    </location>
</feature>
<protein>
    <submittedName>
        <fullName evidence="1">Uncharacterized protein</fullName>
    </submittedName>
</protein>
<dbReference type="Proteomes" id="UP000054359">
    <property type="component" value="Unassembled WGS sequence"/>
</dbReference>
<sequence length="113" mass="12743">MQCRREAEAAYAAYKDLTENLPEESDIEETGNGECLIQAYAFACIAHDLQTACGEEARTVLGEVFQRANIWKLTICSEANIEDLKANFLNSLNLEEERSNIFSSAFNMIKKKK</sequence>
<proteinExistence type="predicted"/>
<evidence type="ECO:0000313" key="1">
    <source>
        <dbReference type="EMBL" id="KFM83343.1"/>
    </source>
</evidence>